<proteinExistence type="predicted"/>
<evidence type="ECO:0000313" key="2">
    <source>
        <dbReference type="Proteomes" id="UP001153148"/>
    </source>
</evidence>
<evidence type="ECO:0000313" key="1">
    <source>
        <dbReference type="EMBL" id="CAG2069369.1"/>
    </source>
</evidence>
<comment type="caution">
    <text evidence="1">The sequence shown here is derived from an EMBL/GenBank/DDBJ whole genome shotgun (WGS) entry which is preliminary data.</text>
</comment>
<accession>A0ABN7PUQ4</accession>
<organism evidence="1 2">
    <name type="scientific">Timema podura</name>
    <name type="common">Walking stick</name>
    <dbReference type="NCBI Taxonomy" id="61482"/>
    <lineage>
        <taxon>Eukaryota</taxon>
        <taxon>Metazoa</taxon>
        <taxon>Ecdysozoa</taxon>
        <taxon>Arthropoda</taxon>
        <taxon>Hexapoda</taxon>
        <taxon>Insecta</taxon>
        <taxon>Pterygota</taxon>
        <taxon>Neoptera</taxon>
        <taxon>Polyneoptera</taxon>
        <taxon>Phasmatodea</taxon>
        <taxon>Timematodea</taxon>
        <taxon>Timematoidea</taxon>
        <taxon>Timematidae</taxon>
        <taxon>Timema</taxon>
    </lineage>
</organism>
<sequence length="57" mass="6300">MSCGFHIGFKSKAGPVKMVHRSSVIRILPSFSRKSRQCMVGQNRSSICLVKETFAGI</sequence>
<keyword evidence="2" id="KW-1185">Reference proteome</keyword>
<name>A0ABN7PUQ4_TIMPD</name>
<dbReference type="EMBL" id="CAJPIN010132677">
    <property type="protein sequence ID" value="CAG2069369.1"/>
    <property type="molecule type" value="Genomic_DNA"/>
</dbReference>
<gene>
    <name evidence="1" type="ORF">TPAB3V08_LOCUS16311</name>
</gene>
<dbReference type="Proteomes" id="UP001153148">
    <property type="component" value="Unassembled WGS sequence"/>
</dbReference>
<reference evidence="1" key="1">
    <citation type="submission" date="2021-03" db="EMBL/GenBank/DDBJ databases">
        <authorList>
            <person name="Tran Van P."/>
        </authorList>
    </citation>
    <scope>NUCLEOTIDE SEQUENCE</scope>
</reference>
<protein>
    <submittedName>
        <fullName evidence="1">Uncharacterized protein</fullName>
    </submittedName>
</protein>